<reference evidence="2" key="1">
    <citation type="submission" date="2020-10" db="EMBL/GenBank/DDBJ databases">
        <title>Genome Sequence of Monilinia vaccinii-corymbosi Sheds Light on Mummy Berry Disease Infection of Blueberry and Mating Type.</title>
        <authorList>
            <person name="Yow A.G."/>
            <person name="Zhang Y."/>
            <person name="Bansal K."/>
            <person name="Eacker S.M."/>
            <person name="Sullivan S."/>
            <person name="Liachko I."/>
            <person name="Cubeta M.A."/>
            <person name="Rollins J.A."/>
            <person name="Ashrafi H."/>
        </authorList>
    </citation>
    <scope>NUCLEOTIDE SEQUENCE</scope>
    <source>
        <strain evidence="2">RL-1</strain>
    </source>
</reference>
<keyword evidence="3" id="KW-1185">Reference proteome</keyword>
<accession>A0A8A3PPE2</accession>
<gene>
    <name evidence="2" type="ORF">DSL72_006766</name>
</gene>
<sequence>MHITITITDAAPRLQDTSSIVINNNDAFPGSFYNQDLGTLQIQASNPETLNAQTNENIAGSVDTPQTISPLETSPGDFQSAGAMWGGNHPRTLPVPNLLRSCASSRNGNHESPWKQVPNPTTMAEPIDIPPLEAPPPHSPQHALGNLSPPNMLGSLNKSNGSNDIEAMGDRSGTPARVALAKPSDFNLDNWVSWIGSRLGNGGTFNVPSTPTYTIPFHTPQYGTPAAEPAIHASCAPQDGTATRPWGLPDASTPRAAGLGAQSPRYTEYGTLARPWEL</sequence>
<feature type="region of interest" description="Disordered" evidence="1">
    <location>
        <begin position="105"/>
        <end position="171"/>
    </location>
</feature>
<evidence type="ECO:0000256" key="1">
    <source>
        <dbReference type="SAM" id="MobiDB-lite"/>
    </source>
</evidence>
<dbReference type="AlphaFoldDB" id="A0A8A3PPE2"/>
<feature type="compositionally biased region" description="Pro residues" evidence="1">
    <location>
        <begin position="128"/>
        <end position="139"/>
    </location>
</feature>
<name>A0A8A3PPE2_9HELO</name>
<dbReference type="Proteomes" id="UP000672032">
    <property type="component" value="Chromosome 7"/>
</dbReference>
<evidence type="ECO:0000313" key="3">
    <source>
        <dbReference type="Proteomes" id="UP000672032"/>
    </source>
</evidence>
<evidence type="ECO:0000313" key="2">
    <source>
        <dbReference type="EMBL" id="QSZ36883.1"/>
    </source>
</evidence>
<feature type="compositionally biased region" description="Polar residues" evidence="1">
    <location>
        <begin position="154"/>
        <end position="163"/>
    </location>
</feature>
<organism evidence="2 3">
    <name type="scientific">Monilinia vaccinii-corymbosi</name>
    <dbReference type="NCBI Taxonomy" id="61207"/>
    <lineage>
        <taxon>Eukaryota</taxon>
        <taxon>Fungi</taxon>
        <taxon>Dikarya</taxon>
        <taxon>Ascomycota</taxon>
        <taxon>Pezizomycotina</taxon>
        <taxon>Leotiomycetes</taxon>
        <taxon>Helotiales</taxon>
        <taxon>Sclerotiniaceae</taxon>
        <taxon>Monilinia</taxon>
    </lineage>
</organism>
<dbReference type="EMBL" id="CP063411">
    <property type="protein sequence ID" value="QSZ36883.1"/>
    <property type="molecule type" value="Genomic_DNA"/>
</dbReference>
<dbReference type="OrthoDB" id="3540150at2759"/>
<protein>
    <submittedName>
        <fullName evidence="2">Uncharacterized protein</fullName>
    </submittedName>
</protein>
<proteinExistence type="predicted"/>